<evidence type="ECO:0000259" key="3">
    <source>
        <dbReference type="Pfam" id="PF01243"/>
    </source>
</evidence>
<proteinExistence type="predicted"/>
<dbReference type="SUPFAM" id="SSF50475">
    <property type="entry name" value="FMN-binding split barrel"/>
    <property type="match status" value="1"/>
</dbReference>
<dbReference type="RefSeq" id="WP_307492051.1">
    <property type="nucleotide sequence ID" value="NZ_JAUSVB010000002.1"/>
</dbReference>
<feature type="domain" description="Pyridoxamine 5'-phosphate oxidase N-terminal" evidence="3">
    <location>
        <begin position="28"/>
        <end position="129"/>
    </location>
</feature>
<dbReference type="InterPro" id="IPR012349">
    <property type="entry name" value="Split_barrel_FMN-bd"/>
</dbReference>
<dbReference type="InterPro" id="IPR052019">
    <property type="entry name" value="F420H2_bilvrd_red/Heme_oxyg"/>
</dbReference>
<dbReference type="PANTHER" id="PTHR35176:SF4">
    <property type="entry name" value="PYRIDOXAMINE 5'-PHOSPHATE OXIDASE-RELATED FMN-BINDING"/>
    <property type="match status" value="1"/>
</dbReference>
<dbReference type="PANTHER" id="PTHR35176">
    <property type="entry name" value="HEME OXYGENASE HI_0854-RELATED"/>
    <property type="match status" value="1"/>
</dbReference>
<evidence type="ECO:0000256" key="1">
    <source>
        <dbReference type="ARBA" id="ARBA00023002"/>
    </source>
</evidence>
<accession>A0ABU0EEW0</accession>
<sequence length="176" mass="18759">MSEAGPTGVIDPRYGDATATAPPWTDIERRLSDAGLYWIVTVRTDGRPHAVPLVGVWHDGAFAFCTGPHEQKLRNLDGNPHVAVTTGSTGSGGWDSGVELVLEGEAVRVTEPEALQSLADAWLAKYGDDWAFDVRGEGFVERSDTGGGSEGAWVYRVAPTKVLAFGGGHGQTAYRF</sequence>
<dbReference type="InterPro" id="IPR011576">
    <property type="entry name" value="Pyridox_Oxase_N"/>
</dbReference>
<comment type="caution">
    <text evidence="4">The sequence shown here is derived from an EMBL/GenBank/DDBJ whole genome shotgun (WGS) entry which is preliminary data.</text>
</comment>
<evidence type="ECO:0000256" key="2">
    <source>
        <dbReference type="SAM" id="MobiDB-lite"/>
    </source>
</evidence>
<gene>
    <name evidence="4" type="ORF">J2X26_002109</name>
</gene>
<organism evidence="4 5">
    <name type="scientific">Cellulomonas humilata</name>
    <dbReference type="NCBI Taxonomy" id="144055"/>
    <lineage>
        <taxon>Bacteria</taxon>
        <taxon>Bacillati</taxon>
        <taxon>Actinomycetota</taxon>
        <taxon>Actinomycetes</taxon>
        <taxon>Micrococcales</taxon>
        <taxon>Cellulomonadaceae</taxon>
        <taxon>Cellulomonas</taxon>
    </lineage>
</organism>
<feature type="region of interest" description="Disordered" evidence="2">
    <location>
        <begin position="1"/>
        <end position="21"/>
    </location>
</feature>
<evidence type="ECO:0000313" key="4">
    <source>
        <dbReference type="EMBL" id="MDQ0373798.1"/>
    </source>
</evidence>
<name>A0ABU0EEW0_9CELL</name>
<reference evidence="4 5" key="1">
    <citation type="submission" date="2023-07" db="EMBL/GenBank/DDBJ databases">
        <title>Sorghum-associated microbial communities from plants grown in Nebraska, USA.</title>
        <authorList>
            <person name="Schachtman D."/>
        </authorList>
    </citation>
    <scope>NUCLEOTIDE SEQUENCE [LARGE SCALE GENOMIC DNA]</scope>
    <source>
        <strain evidence="4 5">BE332</strain>
    </source>
</reference>
<evidence type="ECO:0000313" key="5">
    <source>
        <dbReference type="Proteomes" id="UP001239626"/>
    </source>
</evidence>
<dbReference type="Pfam" id="PF01243">
    <property type="entry name" value="PNPOx_N"/>
    <property type="match status" value="1"/>
</dbReference>
<dbReference type="EMBL" id="JAUSVB010000002">
    <property type="protein sequence ID" value="MDQ0373798.1"/>
    <property type="molecule type" value="Genomic_DNA"/>
</dbReference>
<keyword evidence="5" id="KW-1185">Reference proteome</keyword>
<dbReference type="Gene3D" id="2.30.110.10">
    <property type="entry name" value="Electron Transport, Fmn-binding Protein, Chain A"/>
    <property type="match status" value="1"/>
</dbReference>
<keyword evidence="1" id="KW-0560">Oxidoreductase</keyword>
<protein>
    <submittedName>
        <fullName evidence="4">General stress protein 26</fullName>
    </submittedName>
</protein>
<dbReference type="Proteomes" id="UP001239626">
    <property type="component" value="Unassembled WGS sequence"/>
</dbReference>